<evidence type="ECO:0000259" key="1">
    <source>
        <dbReference type="Pfam" id="PF20432"/>
    </source>
</evidence>
<feature type="domain" description="Antitoxin Xre-like helix-turn-helix" evidence="1">
    <location>
        <begin position="15"/>
        <end position="73"/>
    </location>
</feature>
<sequence>MPDEGPEIFEPTAGERAVIAKALARVAEHWRLTNEEAAALAGVTPRTWSRMKDGSFRGALNQDQMMRASLLVGLFKGLRLLFDGPLTYGWPKSANAGFAGKTPVEMMIGGGIPAMMRIRGHVDALRGGA</sequence>
<gene>
    <name evidence="2" type="ORF">E0D97_08505</name>
</gene>
<evidence type="ECO:0000313" key="3">
    <source>
        <dbReference type="Proteomes" id="UP000291301"/>
    </source>
</evidence>
<dbReference type="Proteomes" id="UP000291301">
    <property type="component" value="Unassembled WGS sequence"/>
</dbReference>
<protein>
    <submittedName>
        <fullName evidence="2">DUF2384 domain-containing protein</fullName>
    </submittedName>
</protein>
<dbReference type="SUPFAM" id="SSF47413">
    <property type="entry name" value="lambda repressor-like DNA-binding domains"/>
    <property type="match status" value="1"/>
</dbReference>
<keyword evidence="3" id="KW-1185">Reference proteome</keyword>
<evidence type="ECO:0000313" key="2">
    <source>
        <dbReference type="EMBL" id="TCD14593.1"/>
    </source>
</evidence>
<accession>A0A4R0PDF3</accession>
<dbReference type="OrthoDB" id="117888at2"/>
<dbReference type="AlphaFoldDB" id="A0A4R0PDF3"/>
<dbReference type="InterPro" id="IPR010982">
    <property type="entry name" value="Lambda_DNA-bd_dom_sf"/>
</dbReference>
<dbReference type="GO" id="GO:0003677">
    <property type="term" value="F:DNA binding"/>
    <property type="evidence" value="ECO:0007669"/>
    <property type="project" value="InterPro"/>
</dbReference>
<comment type="caution">
    <text evidence="2">The sequence shown here is derived from an EMBL/GenBank/DDBJ whole genome shotgun (WGS) entry which is preliminary data.</text>
</comment>
<dbReference type="Pfam" id="PF20432">
    <property type="entry name" value="Xre-like-HTH"/>
    <property type="match status" value="1"/>
</dbReference>
<dbReference type="EMBL" id="SJST01000003">
    <property type="protein sequence ID" value="TCD14593.1"/>
    <property type="molecule type" value="Genomic_DNA"/>
</dbReference>
<proteinExistence type="predicted"/>
<reference evidence="2 3" key="1">
    <citation type="journal article" date="2015" name="Antonie Van Leeuwenhoek">
        <title>Oricola cellulosilytica gen. nov., sp. nov., a cellulose-degrading bacterium of the family Phyllobacteriaceae isolated from surface seashore water, and emended descriptions of Mesorhizobium loti and Phyllobacterium myrsinacearum.</title>
        <authorList>
            <person name="Hameed A."/>
            <person name="Shahina M."/>
            <person name="Lai W.A."/>
            <person name="Lin S.Y."/>
            <person name="Young L.S."/>
            <person name="Liu Y.C."/>
            <person name="Hsu Y.H."/>
            <person name="Young C.C."/>
        </authorList>
    </citation>
    <scope>NUCLEOTIDE SEQUENCE [LARGE SCALE GENOMIC DNA]</scope>
    <source>
        <strain evidence="2 3">KCTC 52183</strain>
    </source>
</reference>
<name>A0A4R0PDF3_9HYPH</name>
<organism evidence="2 3">
    <name type="scientific">Oricola cellulosilytica</name>
    <dbReference type="NCBI Taxonomy" id="1429082"/>
    <lineage>
        <taxon>Bacteria</taxon>
        <taxon>Pseudomonadati</taxon>
        <taxon>Pseudomonadota</taxon>
        <taxon>Alphaproteobacteria</taxon>
        <taxon>Hyphomicrobiales</taxon>
        <taxon>Ahrensiaceae</taxon>
        <taxon>Oricola</taxon>
    </lineage>
</organism>
<dbReference type="InterPro" id="IPR046847">
    <property type="entry name" value="Xre-like_HTH"/>
</dbReference>